<dbReference type="OrthoDB" id="9777685at2"/>
<accession>A0A497XMR7</accession>
<dbReference type="PANTHER" id="PTHR42947">
    <property type="entry name" value="COB--COM HETERODISULFIDE REDUCTASE SUBUNIT B 1"/>
    <property type="match status" value="1"/>
</dbReference>
<evidence type="ECO:0000256" key="1">
    <source>
        <dbReference type="ARBA" id="ARBA00023002"/>
    </source>
</evidence>
<dbReference type="Pfam" id="PF02754">
    <property type="entry name" value="CCG"/>
    <property type="match status" value="2"/>
</dbReference>
<protein>
    <submittedName>
        <fullName evidence="3">Heterodisulfide reductase subunit B</fullName>
    </submittedName>
</protein>
<organism evidence="3 4">
    <name type="scientific">Hydrogenivirga caldilitoris</name>
    <dbReference type="NCBI Taxonomy" id="246264"/>
    <lineage>
        <taxon>Bacteria</taxon>
        <taxon>Pseudomonadati</taxon>
        <taxon>Aquificota</taxon>
        <taxon>Aquificia</taxon>
        <taxon>Aquificales</taxon>
        <taxon>Aquificaceae</taxon>
        <taxon>Hydrogenivirga</taxon>
    </lineage>
</organism>
<name>A0A497XMR7_9AQUI</name>
<comment type="caution">
    <text evidence="3">The sequence shown here is derived from an EMBL/GenBank/DDBJ whole genome shotgun (WGS) entry which is preliminary data.</text>
</comment>
<sequence length="328" mass="36809">MAVAQERKPPMGGIGKRVAYYPGCSLEGAARAYDVSTRIVAKELGLELDYLEDYNCCGAMETKNVTFWGTMLLNARNMSLAKRQGHSTIVAPCNGCSFSLQRAEYFLETDKNVFERINALLKEGGVDPLAEIPHTYHILEWFYHEAGPQKVKERTKKPLKGLKVANYYGCLYTRPHFYARTYSHIGSEEQDRPRMRETADDDEHPYYMEALLEAAGATNVEFEPMHTQCCGGPHSLSDEQVSEKFVMMILQMAKRNGADIIATECPLCHASLEMYRHRLMMKGVPDVDVPAAYFTQLLGLAFGYSSGDVKLKDNLSDPIPVLKRLGLA</sequence>
<dbReference type="InterPro" id="IPR004017">
    <property type="entry name" value="Cys_rich_dom"/>
</dbReference>
<dbReference type="Gene3D" id="1.20.1050.140">
    <property type="match status" value="1"/>
</dbReference>
<dbReference type="Proteomes" id="UP000267841">
    <property type="component" value="Unassembled WGS sequence"/>
</dbReference>
<evidence type="ECO:0000259" key="2">
    <source>
        <dbReference type="Pfam" id="PF02754"/>
    </source>
</evidence>
<dbReference type="AlphaFoldDB" id="A0A497XMR7"/>
<gene>
    <name evidence="3" type="ORF">BCF55_0502</name>
</gene>
<dbReference type="GO" id="GO:0016491">
    <property type="term" value="F:oxidoreductase activity"/>
    <property type="evidence" value="ECO:0007669"/>
    <property type="project" value="UniProtKB-KW"/>
</dbReference>
<feature type="domain" description="Cysteine-rich" evidence="2">
    <location>
        <begin position="18"/>
        <end position="100"/>
    </location>
</feature>
<dbReference type="PANTHER" id="PTHR42947:SF1">
    <property type="entry name" value="COB--COM HETERODISULFIDE REDUCTASE SUBUNIT B 1"/>
    <property type="match status" value="1"/>
</dbReference>
<reference evidence="3 4" key="1">
    <citation type="submission" date="2018-10" db="EMBL/GenBank/DDBJ databases">
        <title>Genomic Encyclopedia of Archaeal and Bacterial Type Strains, Phase II (KMG-II): from individual species to whole genera.</title>
        <authorList>
            <person name="Goeker M."/>
        </authorList>
    </citation>
    <scope>NUCLEOTIDE SEQUENCE [LARGE SCALE GENOMIC DNA]</scope>
    <source>
        <strain evidence="3 4">DSM 16510</strain>
    </source>
</reference>
<evidence type="ECO:0000313" key="3">
    <source>
        <dbReference type="EMBL" id="RLJ70236.1"/>
    </source>
</evidence>
<proteinExistence type="predicted"/>
<keyword evidence="4" id="KW-1185">Reference proteome</keyword>
<feature type="domain" description="Cysteine-rich" evidence="2">
    <location>
        <begin position="203"/>
        <end position="272"/>
    </location>
</feature>
<dbReference type="EMBL" id="RCCJ01000001">
    <property type="protein sequence ID" value="RLJ70236.1"/>
    <property type="molecule type" value="Genomic_DNA"/>
</dbReference>
<keyword evidence="1" id="KW-0560">Oxidoreductase</keyword>
<evidence type="ECO:0000313" key="4">
    <source>
        <dbReference type="Proteomes" id="UP000267841"/>
    </source>
</evidence>
<dbReference type="InterPro" id="IPR051278">
    <property type="entry name" value="HdrB/HdrD_reductase"/>
</dbReference>